<evidence type="ECO:0000259" key="4">
    <source>
        <dbReference type="PROSITE" id="PS51118"/>
    </source>
</evidence>
<dbReference type="PROSITE" id="PS51118">
    <property type="entry name" value="HTH_HXLR"/>
    <property type="match status" value="1"/>
</dbReference>
<dbReference type="SUPFAM" id="SSF46785">
    <property type="entry name" value="Winged helix' DNA-binding domain"/>
    <property type="match status" value="1"/>
</dbReference>
<dbReference type="Pfam" id="PF01638">
    <property type="entry name" value="HxlR"/>
    <property type="match status" value="1"/>
</dbReference>
<dbReference type="PANTHER" id="PTHR33204">
    <property type="entry name" value="TRANSCRIPTIONAL REGULATOR, MARR FAMILY"/>
    <property type="match status" value="1"/>
</dbReference>
<evidence type="ECO:0000313" key="5">
    <source>
        <dbReference type="EMBL" id="RST29637.1"/>
    </source>
</evidence>
<dbReference type="AlphaFoldDB" id="A0A429V6X1"/>
<keyword evidence="3" id="KW-0804">Transcription</keyword>
<comment type="caution">
    <text evidence="5">The sequence shown here is derived from an EMBL/GenBank/DDBJ whole genome shotgun (WGS) entry which is preliminary data.</text>
</comment>
<keyword evidence="1" id="KW-0805">Transcription regulation</keyword>
<evidence type="ECO:0000256" key="3">
    <source>
        <dbReference type="ARBA" id="ARBA00023163"/>
    </source>
</evidence>
<accession>A0A429V6X1</accession>
<keyword evidence="2" id="KW-0238">DNA-binding</keyword>
<protein>
    <submittedName>
        <fullName evidence="5">Transcriptional regulator</fullName>
    </submittedName>
</protein>
<reference evidence="5 6" key="1">
    <citation type="submission" date="2018-12" db="EMBL/GenBank/DDBJ databases">
        <title>Sphingomonas sp. HMF7854 Genome sequencing and assembly.</title>
        <authorList>
            <person name="Cha I."/>
            <person name="Kang H."/>
            <person name="Kim H."/>
            <person name="Kang J."/>
            <person name="Joh K."/>
        </authorList>
    </citation>
    <scope>NUCLEOTIDE SEQUENCE [LARGE SCALE GENOMIC DNA]</scope>
    <source>
        <strain evidence="5 6">HMF7854</strain>
    </source>
</reference>
<dbReference type="GO" id="GO:0003677">
    <property type="term" value="F:DNA binding"/>
    <property type="evidence" value="ECO:0007669"/>
    <property type="project" value="UniProtKB-KW"/>
</dbReference>
<dbReference type="PANTHER" id="PTHR33204:SF18">
    <property type="entry name" value="TRANSCRIPTIONAL REGULATORY PROTEIN"/>
    <property type="match status" value="1"/>
</dbReference>
<dbReference type="EMBL" id="RWJF01000001">
    <property type="protein sequence ID" value="RST29637.1"/>
    <property type="molecule type" value="Genomic_DNA"/>
</dbReference>
<evidence type="ECO:0000313" key="6">
    <source>
        <dbReference type="Proteomes" id="UP000274661"/>
    </source>
</evidence>
<gene>
    <name evidence="5" type="ORF">HMF7854_01430</name>
</gene>
<evidence type="ECO:0000256" key="1">
    <source>
        <dbReference type="ARBA" id="ARBA00023015"/>
    </source>
</evidence>
<dbReference type="InterPro" id="IPR036388">
    <property type="entry name" value="WH-like_DNA-bd_sf"/>
</dbReference>
<organism evidence="5 6">
    <name type="scientific">Sphingomonas ginkgonis</name>
    <dbReference type="NCBI Taxonomy" id="2315330"/>
    <lineage>
        <taxon>Bacteria</taxon>
        <taxon>Pseudomonadati</taxon>
        <taxon>Pseudomonadota</taxon>
        <taxon>Alphaproteobacteria</taxon>
        <taxon>Sphingomonadales</taxon>
        <taxon>Sphingomonadaceae</taxon>
        <taxon>Sphingomonas</taxon>
    </lineage>
</organism>
<dbReference type="InterPro" id="IPR002577">
    <property type="entry name" value="HTH_HxlR"/>
</dbReference>
<feature type="domain" description="HTH hxlR-type" evidence="4">
    <location>
        <begin position="18"/>
        <end position="115"/>
    </location>
</feature>
<keyword evidence="6" id="KW-1185">Reference proteome</keyword>
<dbReference type="Gene3D" id="1.10.10.10">
    <property type="entry name" value="Winged helix-like DNA-binding domain superfamily/Winged helix DNA-binding domain"/>
    <property type="match status" value="1"/>
</dbReference>
<proteinExistence type="predicted"/>
<evidence type="ECO:0000256" key="2">
    <source>
        <dbReference type="ARBA" id="ARBA00023125"/>
    </source>
</evidence>
<dbReference type="RefSeq" id="WP_126717477.1">
    <property type="nucleotide sequence ID" value="NZ_RWJF01000001.1"/>
</dbReference>
<dbReference type="Proteomes" id="UP000274661">
    <property type="component" value="Unassembled WGS sequence"/>
</dbReference>
<sequence>MAELRPHIDSFKRVTAECPLPPAVELIGEKWAVLIIRGAVMGLRHFEEFQAGLGIARNILSDRLTKLVAGGVLDRRHDPLDRRKVVYRLTRRGEALLPVLVALRQWGEEWGNGGCHLIERRNGKPIQRLRVRGDDGRELGIEDIVWIEDDGEMILPHF</sequence>
<dbReference type="OrthoDB" id="9782219at2"/>
<dbReference type="InterPro" id="IPR036390">
    <property type="entry name" value="WH_DNA-bd_sf"/>
</dbReference>
<name>A0A429V6X1_9SPHN</name>